<gene>
    <name evidence="2" type="ORF">EJK80_11620</name>
</gene>
<dbReference type="AlphaFoldDB" id="A0A540R4C1"/>
<dbReference type="Proteomes" id="UP000318080">
    <property type="component" value="Unassembled WGS sequence"/>
</dbReference>
<dbReference type="RefSeq" id="WP_066489012.1">
    <property type="nucleotide sequence ID" value="NZ_VHIR01000022.1"/>
</dbReference>
<accession>A0A540R4C1</accession>
<organism evidence="2 3">
    <name type="scientific">Corynebacterium phoceense</name>
    <dbReference type="NCBI Taxonomy" id="1686286"/>
    <lineage>
        <taxon>Bacteria</taxon>
        <taxon>Bacillati</taxon>
        <taxon>Actinomycetota</taxon>
        <taxon>Actinomycetes</taxon>
        <taxon>Mycobacteriales</taxon>
        <taxon>Corynebacteriaceae</taxon>
        <taxon>Corynebacterium</taxon>
    </lineage>
</organism>
<dbReference type="Pfam" id="PF20058">
    <property type="entry name" value="DUF6457"/>
    <property type="match status" value="1"/>
</dbReference>
<dbReference type="EMBL" id="VHIR01000022">
    <property type="protein sequence ID" value="TQE42589.1"/>
    <property type="molecule type" value="Genomic_DNA"/>
</dbReference>
<protein>
    <submittedName>
        <fullName evidence="2">Molybdopterin-guanine dinucleotide biosynthesis protein MobA</fullName>
    </submittedName>
</protein>
<dbReference type="InterPro" id="IPR045598">
    <property type="entry name" value="DUF6457"/>
</dbReference>
<name>A0A540R4C1_9CORY</name>
<keyword evidence="3" id="KW-1185">Reference proteome</keyword>
<proteinExistence type="predicted"/>
<feature type="domain" description="DUF6457" evidence="1">
    <location>
        <begin position="8"/>
        <end position="76"/>
    </location>
</feature>
<comment type="caution">
    <text evidence="2">The sequence shown here is derived from an EMBL/GenBank/DDBJ whole genome shotgun (WGS) entry which is preliminary data.</text>
</comment>
<evidence type="ECO:0000313" key="2">
    <source>
        <dbReference type="EMBL" id="TQE42589.1"/>
    </source>
</evidence>
<evidence type="ECO:0000313" key="3">
    <source>
        <dbReference type="Proteomes" id="UP000318080"/>
    </source>
</evidence>
<dbReference type="STRING" id="1686286.GCA_900092335_00065"/>
<sequence>MTKDKDPIQTAHEWLEEAATTLGLDPKDATALVKELLDLTKNVAHNRSRPAAPLTAFVVGLASKDVEEARASIAKLNEAVQ</sequence>
<reference evidence="2 3" key="1">
    <citation type="submission" date="2019-06" db="EMBL/GenBank/DDBJ databases">
        <title>Draft genome of C. phoceense Strain 272.</title>
        <authorList>
            <person name="Pacheco L.G.C."/>
            <person name="Barberis C.M."/>
            <person name="Almuzara M.N."/>
            <person name="Traglia G.M."/>
            <person name="Santos C.S."/>
            <person name="Rocha D.J.P.G."/>
            <person name="Aguiar E.R.G.R."/>
            <person name="Vay C.A."/>
        </authorList>
    </citation>
    <scope>NUCLEOTIDE SEQUENCE [LARGE SCALE GENOMIC DNA]</scope>
    <source>
        <strain evidence="2 3">272</strain>
    </source>
</reference>
<evidence type="ECO:0000259" key="1">
    <source>
        <dbReference type="Pfam" id="PF20058"/>
    </source>
</evidence>